<name>A0A517T6L9_9PLAN</name>
<feature type="transmembrane region" description="Helical" evidence="1">
    <location>
        <begin position="88"/>
        <end position="108"/>
    </location>
</feature>
<dbReference type="KEGG" id="chya:V22_12400"/>
<gene>
    <name evidence="3" type="ORF">V22_12400</name>
</gene>
<dbReference type="GO" id="GO:0016989">
    <property type="term" value="F:sigma factor antagonist activity"/>
    <property type="evidence" value="ECO:0007669"/>
    <property type="project" value="TreeGrafter"/>
</dbReference>
<feature type="domain" description="FecR protein" evidence="2">
    <location>
        <begin position="151"/>
        <end position="231"/>
    </location>
</feature>
<dbReference type="InterPro" id="IPR012373">
    <property type="entry name" value="Ferrdict_sens_TM"/>
</dbReference>
<dbReference type="Gene3D" id="2.60.120.1440">
    <property type="match status" value="1"/>
</dbReference>
<dbReference type="Pfam" id="PF04773">
    <property type="entry name" value="FecR"/>
    <property type="match status" value="1"/>
</dbReference>
<keyword evidence="1" id="KW-1133">Transmembrane helix</keyword>
<evidence type="ECO:0000313" key="3">
    <source>
        <dbReference type="EMBL" id="QDT64010.1"/>
    </source>
</evidence>
<accession>A0A517T6L9</accession>
<protein>
    <submittedName>
        <fullName evidence="3">FecR protein</fullName>
    </submittedName>
</protein>
<proteinExistence type="predicted"/>
<evidence type="ECO:0000256" key="1">
    <source>
        <dbReference type="SAM" id="Phobius"/>
    </source>
</evidence>
<dbReference type="AlphaFoldDB" id="A0A517T6L9"/>
<reference evidence="3 4" key="1">
    <citation type="submission" date="2019-02" db="EMBL/GenBank/DDBJ databases">
        <title>Deep-cultivation of Planctomycetes and their phenomic and genomic characterization uncovers novel biology.</title>
        <authorList>
            <person name="Wiegand S."/>
            <person name="Jogler M."/>
            <person name="Boedeker C."/>
            <person name="Pinto D."/>
            <person name="Vollmers J."/>
            <person name="Rivas-Marin E."/>
            <person name="Kohn T."/>
            <person name="Peeters S.H."/>
            <person name="Heuer A."/>
            <person name="Rast P."/>
            <person name="Oberbeckmann S."/>
            <person name="Bunk B."/>
            <person name="Jeske O."/>
            <person name="Meyerdierks A."/>
            <person name="Storesund J.E."/>
            <person name="Kallscheuer N."/>
            <person name="Luecker S."/>
            <person name="Lage O.M."/>
            <person name="Pohl T."/>
            <person name="Merkel B.J."/>
            <person name="Hornburger P."/>
            <person name="Mueller R.-W."/>
            <person name="Bruemmer F."/>
            <person name="Labrenz M."/>
            <person name="Spormann A.M."/>
            <person name="Op den Camp H."/>
            <person name="Overmann J."/>
            <person name="Amann R."/>
            <person name="Jetten M.S.M."/>
            <person name="Mascher T."/>
            <person name="Medema M.H."/>
            <person name="Devos D.P."/>
            <person name="Kaster A.-K."/>
            <person name="Ovreas L."/>
            <person name="Rohde M."/>
            <person name="Galperin M.Y."/>
            <person name="Jogler C."/>
        </authorList>
    </citation>
    <scope>NUCLEOTIDE SEQUENCE [LARGE SCALE GENOMIC DNA]</scope>
    <source>
        <strain evidence="3 4">V22</strain>
    </source>
</reference>
<keyword evidence="4" id="KW-1185">Reference proteome</keyword>
<keyword evidence="1" id="KW-0472">Membrane</keyword>
<evidence type="ECO:0000313" key="4">
    <source>
        <dbReference type="Proteomes" id="UP000319976"/>
    </source>
</evidence>
<dbReference type="InterPro" id="IPR006860">
    <property type="entry name" value="FecR"/>
</dbReference>
<dbReference type="PANTHER" id="PTHR30273:SF2">
    <property type="entry name" value="PROTEIN FECR"/>
    <property type="match status" value="1"/>
</dbReference>
<organism evidence="3 4">
    <name type="scientific">Calycomorphotria hydatis</name>
    <dbReference type="NCBI Taxonomy" id="2528027"/>
    <lineage>
        <taxon>Bacteria</taxon>
        <taxon>Pseudomonadati</taxon>
        <taxon>Planctomycetota</taxon>
        <taxon>Planctomycetia</taxon>
        <taxon>Planctomycetales</taxon>
        <taxon>Planctomycetaceae</taxon>
        <taxon>Calycomorphotria</taxon>
    </lineage>
</organism>
<keyword evidence="1" id="KW-0812">Transmembrane</keyword>
<evidence type="ECO:0000259" key="2">
    <source>
        <dbReference type="Pfam" id="PF04773"/>
    </source>
</evidence>
<dbReference type="Proteomes" id="UP000319976">
    <property type="component" value="Chromosome"/>
</dbReference>
<dbReference type="OrthoDB" id="225885at2"/>
<dbReference type="PANTHER" id="PTHR30273">
    <property type="entry name" value="PERIPLASMIC SIGNAL SENSOR AND SIGMA FACTOR ACTIVATOR FECR-RELATED"/>
    <property type="match status" value="1"/>
</dbReference>
<dbReference type="RefSeq" id="WP_145260823.1">
    <property type="nucleotide sequence ID" value="NZ_CP036316.1"/>
</dbReference>
<sequence>MSNSTPIDPHRLLTLAEGMLENRLNARETGELDQLLNESLQARQIYLQYLDVDAELTGIASSFLPDDVLRERLIPTEKPASRRWSKMATAAVGIVTTSVALCVAWLLLAPNTDATIGTIVAVSVGTQWDGQDWKQSDVVHPGDLLRIRSGLVSVEVSNGVQLDLRGPTEFTLYRPERGFLSRGMLKALVPESGHGFTLTTPNMRVVDLGTEFLVHRDPATGTTVSVKRGKVLASTLDDQGNALQNMELTAGRAIKFDLGSTMDTVLPLADYRWFSEVKGSIRRLEGFTQSPSTPPTDLTVGQQLTHDHVLVVPEQYDFPVTQPIVVEALNGAVTIPDGKTISSYLLHYDPGERTEGAPIGSVTFSSRILAIITETNELIRTDQIFGLNDRAYCKQDFRGLEFGEDLDEVTLSSDGKTIQFNFDLTPPNFFDECRVLVEQEVP</sequence>
<dbReference type="EMBL" id="CP036316">
    <property type="protein sequence ID" value="QDT64010.1"/>
    <property type="molecule type" value="Genomic_DNA"/>
</dbReference>